<reference evidence="2 3" key="1">
    <citation type="submission" date="2020-08" db="EMBL/GenBank/DDBJ databases">
        <title>Genomic Encyclopedia of Type Strains, Phase IV (KMG-V): Genome sequencing to study the core and pangenomes of soil and plant-associated prokaryotes.</title>
        <authorList>
            <person name="Whitman W."/>
        </authorList>
    </citation>
    <scope>NUCLEOTIDE SEQUENCE [LARGE SCALE GENOMIC DNA]</scope>
    <source>
        <strain evidence="2 3">ANJLi2</strain>
    </source>
</reference>
<proteinExistence type="predicted"/>
<comment type="caution">
    <text evidence="2">The sequence shown here is derived from an EMBL/GenBank/DDBJ whole genome shotgun (WGS) entry which is preliminary data.</text>
</comment>
<gene>
    <name evidence="2" type="ORF">HDF23_002502</name>
</gene>
<sequence>MRPRTKLHHAILALSNSLPEVTKHQRAYAFKHCLQHIGYRNKKGISCLDCGHTWAGPKVGNKITCPSCKTKLTIEDTLKRKFDQVRKYMSVLDVRIDYQVVRIFELSSYHKVGETPLQYFREVVQQFFQVDGNMHVVARNRGHMGNYDNFHGDLEIRGTDGWHGNKFDLWTDKTYPKFKVLPVFARNGYTYPVHEVSSYKILKGILRSAKSETLIKAGQIGLLEACVSNRENDIYRYWNSIKIAIRNNIIIQPENVITWLDYLALLQYFDKDLNSPRYLFPADLKSAHDQLVVKKQKVQKLREAERRRREAIEMQEAYESAKKAFFGLAFTNGTITIKVLESVPEFAEEGLKLHHCIFTNEYFKKEKSLILSARIDGKPVETIEVALDEMKIKQSRGLQNLPTPHHNDILKLVRKNLPVIRKVYRETKSVAA</sequence>
<dbReference type="Proteomes" id="UP000541583">
    <property type="component" value="Unassembled WGS sequence"/>
</dbReference>
<dbReference type="RefSeq" id="WP_076373533.1">
    <property type="nucleotide sequence ID" value="NZ_FTMG01000005.1"/>
</dbReference>
<keyword evidence="3" id="KW-1185">Reference proteome</keyword>
<keyword evidence="1" id="KW-0175">Coiled coil</keyword>
<dbReference type="Pfam" id="PF14284">
    <property type="entry name" value="PcfJ"/>
    <property type="match status" value="1"/>
</dbReference>
<evidence type="ECO:0000313" key="2">
    <source>
        <dbReference type="EMBL" id="MBB6109753.1"/>
    </source>
</evidence>
<protein>
    <submittedName>
        <fullName evidence="2">DNA-directed RNA polymerase subunit RPC12/RpoP</fullName>
    </submittedName>
</protein>
<evidence type="ECO:0000313" key="3">
    <source>
        <dbReference type="Proteomes" id="UP000541583"/>
    </source>
</evidence>
<keyword evidence="2" id="KW-0804">Transcription</keyword>
<dbReference type="EMBL" id="JACHCB010000005">
    <property type="protein sequence ID" value="MBB6109753.1"/>
    <property type="molecule type" value="Genomic_DNA"/>
</dbReference>
<dbReference type="InterPro" id="IPR025586">
    <property type="entry name" value="PcfJ"/>
</dbReference>
<dbReference type="GO" id="GO:0000428">
    <property type="term" value="C:DNA-directed RNA polymerase complex"/>
    <property type="evidence" value="ECO:0007669"/>
    <property type="project" value="UniProtKB-KW"/>
</dbReference>
<evidence type="ECO:0000256" key="1">
    <source>
        <dbReference type="SAM" id="Coils"/>
    </source>
</evidence>
<accession>A0ABR6PJG4</accession>
<name>A0ABR6PJG4_9SPHI</name>
<organism evidence="2 3">
    <name type="scientific">Mucilaginibacter lappiensis</name>
    <dbReference type="NCBI Taxonomy" id="354630"/>
    <lineage>
        <taxon>Bacteria</taxon>
        <taxon>Pseudomonadati</taxon>
        <taxon>Bacteroidota</taxon>
        <taxon>Sphingobacteriia</taxon>
        <taxon>Sphingobacteriales</taxon>
        <taxon>Sphingobacteriaceae</taxon>
        <taxon>Mucilaginibacter</taxon>
    </lineage>
</organism>
<feature type="coiled-coil region" evidence="1">
    <location>
        <begin position="284"/>
        <end position="324"/>
    </location>
</feature>
<keyword evidence="2" id="KW-0240">DNA-directed RNA polymerase</keyword>